<dbReference type="Pfam" id="PF15656">
    <property type="entry name" value="Tox-HDC"/>
    <property type="match status" value="1"/>
</dbReference>
<name>A0A1Y2S6J5_9GAMM</name>
<gene>
    <name evidence="3" type="ORF">Xvie_03868</name>
</gene>
<evidence type="ECO:0000313" key="4">
    <source>
        <dbReference type="Proteomes" id="UP000194350"/>
    </source>
</evidence>
<feature type="domain" description="Teneurin-like YD-shell" evidence="2">
    <location>
        <begin position="818"/>
        <end position="943"/>
    </location>
</feature>
<dbReference type="EMBL" id="MUBJ01000039">
    <property type="protein sequence ID" value="OTA14257.1"/>
    <property type="molecule type" value="Genomic_DNA"/>
</dbReference>
<reference evidence="3 4" key="1">
    <citation type="submission" date="2016-10" db="EMBL/GenBank/DDBJ databases">
        <title>Systematic genetic and metabolomic analysis of Xenorhabdus and Photorhabdus spp., highlights the requirements for a dual symbiotic and pathogenic life style.</title>
        <authorList>
            <person name="Tobias N.J."/>
            <person name="Wolff H."/>
            <person name="Djahanschiri B."/>
            <person name="Pidot S.J."/>
            <person name="Stinear T.P."/>
            <person name="Ebersberger I."/>
            <person name="Bode H.B."/>
        </authorList>
    </citation>
    <scope>NUCLEOTIDE SEQUENCE [LARGE SCALE GENOMIC DNA]</scope>
    <source>
        <strain evidence="3 4">DSM 22392</strain>
    </source>
</reference>
<dbReference type="NCBIfam" id="TIGR03696">
    <property type="entry name" value="Rhs_assc_core"/>
    <property type="match status" value="1"/>
</dbReference>
<dbReference type="Proteomes" id="UP000194350">
    <property type="component" value="Unassembled WGS sequence"/>
</dbReference>
<dbReference type="InterPro" id="IPR031325">
    <property type="entry name" value="RHS_repeat"/>
</dbReference>
<dbReference type="OrthoDB" id="5862074at2"/>
<dbReference type="Pfam" id="PF25023">
    <property type="entry name" value="TEN_YD-shell"/>
    <property type="match status" value="2"/>
</dbReference>
<accession>A0A1Y2S6J5</accession>
<dbReference type="InterPro" id="IPR022385">
    <property type="entry name" value="Rhs_assc_core"/>
</dbReference>
<dbReference type="InterPro" id="IPR028897">
    <property type="entry name" value="Tox-HDC_dom"/>
</dbReference>
<comment type="caution">
    <text evidence="3">The sequence shown here is derived from an EMBL/GenBank/DDBJ whole genome shotgun (WGS) entry which is preliminary data.</text>
</comment>
<feature type="domain" description="Teneurin-like YD-shell" evidence="2">
    <location>
        <begin position="1018"/>
        <end position="1329"/>
    </location>
</feature>
<protein>
    <submittedName>
        <fullName evidence="3">RHS family protein</fullName>
    </submittedName>
</protein>
<dbReference type="SUPFAM" id="SSF56399">
    <property type="entry name" value="ADP-ribosylation"/>
    <property type="match status" value="1"/>
</dbReference>
<evidence type="ECO:0000259" key="2">
    <source>
        <dbReference type="Pfam" id="PF25023"/>
    </source>
</evidence>
<dbReference type="InterPro" id="IPR056823">
    <property type="entry name" value="TEN-like_YD-shell"/>
</dbReference>
<evidence type="ECO:0000313" key="3">
    <source>
        <dbReference type="EMBL" id="OTA14257.1"/>
    </source>
</evidence>
<dbReference type="RefSeq" id="WP_086110724.1">
    <property type="nucleotide sequence ID" value="NZ_CAWNGD010000083.1"/>
</dbReference>
<dbReference type="STRING" id="351656.Xvie_03868"/>
<evidence type="ECO:0000256" key="1">
    <source>
        <dbReference type="ARBA" id="ARBA00022737"/>
    </source>
</evidence>
<sequence length="1659" mass="183251">MNDSFSSQASNFISTLQTQVDPRTGQFMVKLPVAQLIGNNQLGPELSLSFSYSPLNKNNYGFGIGFGLGLTQFNNRTNLLELSSGENYRVEPGSDTVRNKKLNSFRFVYTNGHNDEEGYTVFWKEGKSERLTPIEDGETFVTTQIISPLGRHLNLFWDWSGQISRLSKVEDESTTLLQVVYDTFSTMVIWPGTADEYKVNFEFIDNDSRLDAVSCQTSETETLKWSFVYDTVDSGQRQLLTGVNSPTGKTESVQYSQINGLRFPENSGLAPLPAVLSHTYNPGSGQPETVTYYEYTEQNFLGYNGNFGDWSGDSDYLYTTLTDYTYGSTETVTDGGVTVTTHREYNNYHLQTLEETIRQGCTYRTEFTYYAQGGDFIDAQPPQFQLPREKKEIWVDTNGKSREQSTFTEFDESGNPIREVAPNRTVTVTTWYATEGEDGCPAEPNGFVRFMKHRTTTPFKTEYESPEYSTHYIYNRLGKTNYAVLESRSEYGGDLLLLREDIAYNGDSSSGEFGRITSITNTKHENMKNAAVYTTRQDFSTTVNNGVMYQEIIFTGHDGIRIVTSRTQSAYSGLLHNETDAQGVMVTHTYDKMGRPLSRTTASGTEYENTITWKYVIKDDGPVTIKTDAFGNKMKVHFDGAGRIINQQRYDADVSHQWYEIASHTFNSFGEHSTGTEQDWLTFPSDTIKSFSVKADTEYDGWGTAKLLLFSDGMKSFQNIDPVTLTQVMYNQGTAGSATSISGQLLTTFDNQHHLPLTKRQLDTSGAEQGIHQYSWDGLGRLRQETDELNNVTQRTYDVYNRVLTQTLPDGSKLSRAYAPHLTGDQVASVSVTGPDANGTTTTWLLGTQEFDSLGRVTKRSNGGRTTLYTYDSASQLPSSITLPSGKMVKYTYIPELGNVVNSMTTDGVTQTFRYDSKTGELLQATEGSTAINNTWNTSGSLESESFTQTGSTRNTAYTRTLAGKPVMYTDITGKQTHYSRDVYGRVTDITDDALTVSLEYDALGRLNSQTVKDTTTTSTLTTVLHYDDFGREVTRSVTDSNGTKLTVKQTWLKNGLLATRTTQQNDKTVRDEQYNYDNRNRLVSYKVAGENLPPDAYGNPMSEQTYHYDALNNLTSVITTLTDGTSDTATYHYENHEDPTQLTSVTHTHGGYPQTISLAYDAEGRMTQDEAGRTLTYDVTGRLTCISGKSISGGTYSYDALNRLVSQNVSAGDIRKLFYRGDELVNEVLTSQGRETRLIKAGHTCLGVSDGNGLTLTASDRNDSLLWSRQGSESDGKLHGWSPYGQGKPAGLLPGFNGERVDPVSGTYHLGNGYRAYNPILMRFNCPDSFSPFGAGGINPYAYCAGDPINHTDPSGHLSWQAITGIVAGTIGLALAVFTAGASIAAAGGVMAAISTASATSLIVGGLGVASDVTAIASGAVENINPEASAILGWVSLGTGLTGVGLKGTSSLMKRAGSYSVSKAGAVNNRLARVPAGNGVMRRAQWHEVPHNGKVIYGSDQEIRGTQIREPLERINARASTRSSNPKTVVILSGTHGRPAGNNWITNGLLDPLQCSNLQLRDLRLLDESFYREDVSMYRTNRTPLIRRSIKVVDSDGLTDIDYKRYYQSPICHVIGGYCFSRNDEALRRYLNIQPVTSFSNSYWRSLNAGRIVDGLWV</sequence>
<dbReference type="PANTHER" id="PTHR32305:SF15">
    <property type="entry name" value="PROTEIN RHSA-RELATED"/>
    <property type="match status" value="1"/>
</dbReference>
<keyword evidence="1" id="KW-0677">Repeat</keyword>
<proteinExistence type="predicted"/>
<dbReference type="Gene3D" id="2.180.10.10">
    <property type="entry name" value="RHS repeat-associated core"/>
    <property type="match status" value="3"/>
</dbReference>
<dbReference type="PANTHER" id="PTHR32305">
    <property type="match status" value="1"/>
</dbReference>
<dbReference type="InterPro" id="IPR050708">
    <property type="entry name" value="T6SS_VgrG/RHS"/>
</dbReference>
<dbReference type="Pfam" id="PF05593">
    <property type="entry name" value="RHS_repeat"/>
    <property type="match status" value="2"/>
</dbReference>
<organism evidence="3 4">
    <name type="scientific">Xenorhabdus vietnamensis</name>
    <dbReference type="NCBI Taxonomy" id="351656"/>
    <lineage>
        <taxon>Bacteria</taxon>
        <taxon>Pseudomonadati</taxon>
        <taxon>Pseudomonadota</taxon>
        <taxon>Gammaproteobacteria</taxon>
        <taxon>Enterobacterales</taxon>
        <taxon>Morganellaceae</taxon>
        <taxon>Xenorhabdus</taxon>
    </lineage>
</organism>
<keyword evidence="4" id="KW-1185">Reference proteome</keyword>